<feature type="region of interest" description="Disordered" evidence="5">
    <location>
        <begin position="134"/>
        <end position="178"/>
    </location>
</feature>
<evidence type="ECO:0000313" key="8">
    <source>
        <dbReference type="Proteomes" id="UP000813427"/>
    </source>
</evidence>
<dbReference type="PROSITE" id="PS00463">
    <property type="entry name" value="ZN2_CY6_FUNGAL_1"/>
    <property type="match status" value="1"/>
</dbReference>
<dbReference type="InterPro" id="IPR036864">
    <property type="entry name" value="Zn2-C6_fun-type_DNA-bd_sf"/>
</dbReference>
<dbReference type="GO" id="GO:0000981">
    <property type="term" value="F:DNA-binding transcription factor activity, RNA polymerase II-specific"/>
    <property type="evidence" value="ECO:0007669"/>
    <property type="project" value="InterPro"/>
</dbReference>
<accession>A0A8K0WDE8</accession>
<dbReference type="InterPro" id="IPR001138">
    <property type="entry name" value="Zn2Cys6_DnaBD"/>
</dbReference>
<dbReference type="EMBL" id="JAGPXF010000003">
    <property type="protein sequence ID" value="KAH7251071.1"/>
    <property type="molecule type" value="Genomic_DNA"/>
</dbReference>
<feature type="domain" description="Zn(2)-C6 fungal-type" evidence="6">
    <location>
        <begin position="58"/>
        <end position="87"/>
    </location>
</feature>
<dbReference type="GO" id="GO:0006351">
    <property type="term" value="P:DNA-templated transcription"/>
    <property type="evidence" value="ECO:0007669"/>
    <property type="project" value="InterPro"/>
</dbReference>
<dbReference type="CDD" id="cd12148">
    <property type="entry name" value="fungal_TF_MHR"/>
    <property type="match status" value="1"/>
</dbReference>
<dbReference type="CDD" id="cd00067">
    <property type="entry name" value="GAL4"/>
    <property type="match status" value="1"/>
</dbReference>
<reference evidence="7" key="1">
    <citation type="journal article" date="2021" name="Nat. Commun.">
        <title>Genetic determinants of endophytism in the Arabidopsis root mycobiome.</title>
        <authorList>
            <person name="Mesny F."/>
            <person name="Miyauchi S."/>
            <person name="Thiergart T."/>
            <person name="Pickel B."/>
            <person name="Atanasova L."/>
            <person name="Karlsson M."/>
            <person name="Huettel B."/>
            <person name="Barry K.W."/>
            <person name="Haridas S."/>
            <person name="Chen C."/>
            <person name="Bauer D."/>
            <person name="Andreopoulos W."/>
            <person name="Pangilinan J."/>
            <person name="LaButti K."/>
            <person name="Riley R."/>
            <person name="Lipzen A."/>
            <person name="Clum A."/>
            <person name="Drula E."/>
            <person name="Henrissat B."/>
            <person name="Kohler A."/>
            <person name="Grigoriev I.V."/>
            <person name="Martin F.M."/>
            <person name="Hacquard S."/>
        </authorList>
    </citation>
    <scope>NUCLEOTIDE SEQUENCE</scope>
    <source>
        <strain evidence="7">MPI-SDFR-AT-0068</strain>
    </source>
</reference>
<dbReference type="InterPro" id="IPR007219">
    <property type="entry name" value="XnlR_reg_dom"/>
</dbReference>
<evidence type="ECO:0000259" key="6">
    <source>
        <dbReference type="PROSITE" id="PS00463"/>
    </source>
</evidence>
<dbReference type="AlphaFoldDB" id="A0A8K0WDE8"/>
<dbReference type="Pfam" id="PF04082">
    <property type="entry name" value="Fungal_trans"/>
    <property type="match status" value="1"/>
</dbReference>
<protein>
    <submittedName>
        <fullName evidence="7">Thiamine repressible genes regulatory protein thi1</fullName>
    </submittedName>
</protein>
<dbReference type="Proteomes" id="UP000813427">
    <property type="component" value="Unassembled WGS sequence"/>
</dbReference>
<dbReference type="PANTHER" id="PTHR47424">
    <property type="entry name" value="REGULATORY PROTEIN GAL4"/>
    <property type="match status" value="1"/>
</dbReference>
<keyword evidence="2" id="KW-0805">Transcription regulation</keyword>
<proteinExistence type="predicted"/>
<dbReference type="InterPro" id="IPR051127">
    <property type="entry name" value="Fungal_SecMet_Regulators"/>
</dbReference>
<evidence type="ECO:0000256" key="1">
    <source>
        <dbReference type="ARBA" id="ARBA00022723"/>
    </source>
</evidence>
<comment type="caution">
    <text evidence="7">The sequence shown here is derived from an EMBL/GenBank/DDBJ whole genome shotgun (WGS) entry which is preliminary data.</text>
</comment>
<evidence type="ECO:0000256" key="4">
    <source>
        <dbReference type="ARBA" id="ARBA00023242"/>
    </source>
</evidence>
<feature type="compositionally biased region" description="Basic residues" evidence="5">
    <location>
        <begin position="33"/>
        <end position="47"/>
    </location>
</feature>
<dbReference type="SUPFAM" id="SSF57701">
    <property type="entry name" value="Zn2/Cys6 DNA-binding domain"/>
    <property type="match status" value="1"/>
</dbReference>
<evidence type="ECO:0000256" key="2">
    <source>
        <dbReference type="ARBA" id="ARBA00023015"/>
    </source>
</evidence>
<evidence type="ECO:0000313" key="7">
    <source>
        <dbReference type="EMBL" id="KAH7251071.1"/>
    </source>
</evidence>
<keyword evidence="3" id="KW-0804">Transcription</keyword>
<dbReference type="SMART" id="SM00906">
    <property type="entry name" value="Fungal_trans"/>
    <property type="match status" value="1"/>
</dbReference>
<dbReference type="GO" id="GO:0003677">
    <property type="term" value="F:DNA binding"/>
    <property type="evidence" value="ECO:0007669"/>
    <property type="project" value="InterPro"/>
</dbReference>
<sequence length="802" mass="89532">MALFCCKLTHYTGQAKTKEEATTITPTQGYAHMKRSTTTRRTRHRRVADRDRKRAPRACDRCKSRKQSCVETASGICQRCLRGFFTCRFDKKQPSPVPAEDTRPMHEVNHLVNGNEIHANLPDTEIELPIEAHPRPQTESGGYDRIANPATSQESESDPVRRPSLQHQSCHQPPNQDQHDLHIAAVSPEGITSEMFMWPRFLSKLRGAFGLEPQPATVTQEPYTTQLHERMSQPASTSPEHFHRLQGVIDRFPPREVANFLLSVCIRYGTDSFYYFNQATFSAELDNFYADQGSSLRRDAGFICLALATFALGSQWTRLAKPDDLSESLSPSEGSDPGRLFYELARTLMGDIIDRACVRSVQAAYVLGVYLMPASAIGASYVYMGLALRKALAIALHQESDDHSLGQDEREARRRLFWAVWSLERMITIKLNRPRSVAQNIITVGLPRPLPGDVDQKFNNIQHQIANAQLTKVMDTLAQPATWSDHTELPPENYAVTLKSWKRSLPAELKLETTDPRSSSYRAVFHLYLNYYFAWIALGKVSVVTIVRSRLRGTHSPSSEQTAIDDRVESLALSCTKAARKMLNLFEHLVRTGNLTRFSFTDFQGCSIATIIILLAGILDRGPEYRKTVDFGIECLRKMAGDNLTARTGVKFVEALQSIADEAWAKLVASRPPETESLPESSRDLQPSDYAQWVRWLARAEQQGAAYQHDGTPRQTQNQEPTAYNFDYTASPNLDPVIASALQLQGLPASAYGMSLDSNGLAETSASSALDLCLPSSVLSDDQLYLMGLTGMDVLDFTTGSG</sequence>
<keyword evidence="8" id="KW-1185">Reference proteome</keyword>
<dbReference type="PANTHER" id="PTHR47424:SF6">
    <property type="entry name" value="PROLINE UTILIZATION TRANS-ACTIVATOR"/>
    <property type="match status" value="1"/>
</dbReference>
<organism evidence="7 8">
    <name type="scientific">Fusarium tricinctum</name>
    <dbReference type="NCBI Taxonomy" id="61284"/>
    <lineage>
        <taxon>Eukaryota</taxon>
        <taxon>Fungi</taxon>
        <taxon>Dikarya</taxon>
        <taxon>Ascomycota</taxon>
        <taxon>Pezizomycotina</taxon>
        <taxon>Sordariomycetes</taxon>
        <taxon>Hypocreomycetidae</taxon>
        <taxon>Hypocreales</taxon>
        <taxon>Nectriaceae</taxon>
        <taxon>Fusarium</taxon>
        <taxon>Fusarium tricinctum species complex</taxon>
    </lineage>
</organism>
<evidence type="ECO:0000256" key="5">
    <source>
        <dbReference type="SAM" id="MobiDB-lite"/>
    </source>
</evidence>
<gene>
    <name evidence="7" type="ORF">BKA59DRAFT_553653</name>
</gene>
<name>A0A8K0WDE8_9HYPO</name>
<keyword evidence="1" id="KW-0479">Metal-binding</keyword>
<dbReference type="GO" id="GO:0008270">
    <property type="term" value="F:zinc ion binding"/>
    <property type="evidence" value="ECO:0007669"/>
    <property type="project" value="InterPro"/>
</dbReference>
<feature type="compositionally biased region" description="Polar residues" evidence="5">
    <location>
        <begin position="165"/>
        <end position="176"/>
    </location>
</feature>
<dbReference type="OrthoDB" id="2283488at2759"/>
<evidence type="ECO:0000256" key="3">
    <source>
        <dbReference type="ARBA" id="ARBA00023163"/>
    </source>
</evidence>
<feature type="region of interest" description="Disordered" evidence="5">
    <location>
        <begin position="33"/>
        <end position="55"/>
    </location>
</feature>
<keyword evidence="4" id="KW-0539">Nucleus</keyword>